<dbReference type="OrthoDB" id="5592666at2"/>
<dbReference type="Proteomes" id="UP000003789">
    <property type="component" value="Unassembled WGS sequence"/>
</dbReference>
<evidence type="ECO:0000256" key="1">
    <source>
        <dbReference type="SAM" id="SignalP"/>
    </source>
</evidence>
<comment type="caution">
    <text evidence="2">The sequence shown here is derived from an EMBL/GenBank/DDBJ whole genome shotgun (WGS) entry which is preliminary data.</text>
</comment>
<dbReference type="AlphaFoldDB" id="Q1YXX3"/>
<proteinExistence type="predicted"/>
<accession>Q1YXX3</accession>
<protein>
    <recommendedName>
        <fullName evidence="4">Lipoprotein</fullName>
    </recommendedName>
</protein>
<evidence type="ECO:0000313" key="3">
    <source>
        <dbReference type="Proteomes" id="UP000003789"/>
    </source>
</evidence>
<dbReference type="PROSITE" id="PS51257">
    <property type="entry name" value="PROKAR_LIPOPROTEIN"/>
    <property type="match status" value="1"/>
</dbReference>
<dbReference type="HOGENOM" id="CLU_031043_0_0_6"/>
<name>Q1YXX3_9GAMM</name>
<evidence type="ECO:0008006" key="4">
    <source>
        <dbReference type="Google" id="ProtNLM"/>
    </source>
</evidence>
<reference evidence="2 3" key="1">
    <citation type="submission" date="2006-03" db="EMBL/GenBank/DDBJ databases">
        <authorList>
            <person name="Bartlett D.H."/>
            <person name="Valle G."/>
            <person name="Lauro F.M."/>
            <person name="Vezzi A."/>
            <person name="Simonato F."/>
            <person name="Eloe E."/>
            <person name="Vitulo N."/>
            <person name="Stratton T.K."/>
            <person name="D'angelo M."/>
            <person name="Ferriera S."/>
            <person name="Johnson J."/>
            <person name="Kravitz S."/>
            <person name="Beeson K."/>
            <person name="Sutton G."/>
            <person name="Rogers Y."/>
            <person name="Friedman R."/>
            <person name="Frazier M."/>
            <person name="Venter J.C."/>
        </authorList>
    </citation>
    <scope>NUCLEOTIDE SEQUENCE [LARGE SCALE GENOMIC DNA]</scope>
    <source>
        <strain evidence="2 3">3TCK</strain>
    </source>
</reference>
<dbReference type="RefSeq" id="WP_006229450.1">
    <property type="nucleotide sequence ID" value="NZ_CH724134.1"/>
</dbReference>
<dbReference type="EMBL" id="AAPH01000040">
    <property type="protein sequence ID" value="EAS41124.1"/>
    <property type="molecule type" value="Genomic_DNA"/>
</dbReference>
<gene>
    <name evidence="2" type="ORF">P3TCK_07154</name>
</gene>
<keyword evidence="1" id="KW-0732">Signal</keyword>
<sequence>MKLKLAGILSLSIGLVACGGGGGSSDSTKPAIQTKSIEGVAIDGYIKGATVFLDLNYNGKLDDGEPSSITDKEGNYRLALSGSNSDCIDYAPIVVNVPVGAIDADDPENPIQQAYQLVYPPAITVSSDEEIKFTTPLTTILWNEIQEDIHKTGLNSCQALKEAVNTQNKILQNVKDHENRIANRYNITVESLYGDFIKEENKDLYNLAQKMMPALKKSYEETKIIQQKNPDAQLAYVDYYWDFWDYRTNQPVDKWYRTEAIIKANKVVTIDHQVTDDLSNIIKLIRHVESNNSQHNGIGYSKEAWLSFDESLAEYTCSINETIEQLPEQNALTSYGVRNSSTSREGDWDNCSNKSVDSNFYQQLTTITVDGMKEQRTLTQTSFNYNQRVQFDDLVNLSDKINSYSRSDLNILNFLSSSFDENTGNGADDWWRAKYEYLQHSMNDFTQVITEKYSSGVWAKTQYFSNGTNKRECSSDGQTWSVAACKS</sequence>
<feature type="chain" id="PRO_5004197916" description="Lipoprotein" evidence="1">
    <location>
        <begin position="18"/>
        <end position="487"/>
    </location>
</feature>
<evidence type="ECO:0000313" key="2">
    <source>
        <dbReference type="EMBL" id="EAS41124.1"/>
    </source>
</evidence>
<organism evidence="2 3">
    <name type="scientific">Photobacterium profundum 3TCK</name>
    <dbReference type="NCBI Taxonomy" id="314280"/>
    <lineage>
        <taxon>Bacteria</taxon>
        <taxon>Pseudomonadati</taxon>
        <taxon>Pseudomonadota</taxon>
        <taxon>Gammaproteobacteria</taxon>
        <taxon>Vibrionales</taxon>
        <taxon>Vibrionaceae</taxon>
        <taxon>Photobacterium</taxon>
    </lineage>
</organism>
<feature type="signal peptide" evidence="1">
    <location>
        <begin position="1"/>
        <end position="17"/>
    </location>
</feature>